<sequence>MGIFPKKLSRKLADRKSSNALRNLQQPQRRTDFYSNDYLGFARHAAIHTWASQMVKDSDASVNGATGSRLLSGNHELYQRLEDFLDQYYGQHSLVFNSGYDANAGFFSAVPQRGDIVLFDEFAHASIRDGIRMGLARSYKFAHNDLEDLRSQILKARKLSTPGSEDENEIYVVTESVFSMDGDSPDLQQMAGLCRELNCRLIVDEAHAVGVCGKQAGGMVAAADPEFDVFARILTFGKAIGAHGAAVIGPEELRLYLLNFARSFIYTTALPPHSVATVLASYHFMETRDGQKKQWELQENIRYFREQQQCQGIADIFIPSTSAIHCCLLPGNDRVKAVAGELQKGGFDVRPIMSPTVPRGQERLRFCLHSYNTEEEIKEVLHKLAASVRNHGG</sequence>
<keyword evidence="4" id="KW-0808">Transferase</keyword>
<evidence type="ECO:0000256" key="1">
    <source>
        <dbReference type="ARBA" id="ARBA00001933"/>
    </source>
</evidence>
<protein>
    <submittedName>
        <fullName evidence="8">8-amino-7-oxononanoate synthase</fullName>
    </submittedName>
</protein>
<evidence type="ECO:0000256" key="2">
    <source>
        <dbReference type="ARBA" id="ARBA00005189"/>
    </source>
</evidence>
<dbReference type="PANTHER" id="PTHR13693:SF77">
    <property type="entry name" value="8-AMINO-7-OXONONANOATE SYNTHASE"/>
    <property type="match status" value="1"/>
</dbReference>
<gene>
    <name evidence="8" type="ORF">CLV82_0988</name>
</gene>
<name>A0A4R6TPS8_9FLAO</name>
<evidence type="ECO:0000256" key="4">
    <source>
        <dbReference type="ARBA" id="ARBA00022679"/>
    </source>
</evidence>
<dbReference type="InterPro" id="IPR015424">
    <property type="entry name" value="PyrdxlP-dep_Trfase"/>
</dbReference>
<comment type="cofactor">
    <cofactor evidence="1 6">
        <name>pyridoxal 5'-phosphate</name>
        <dbReference type="ChEBI" id="CHEBI:597326"/>
    </cofactor>
</comment>
<evidence type="ECO:0000256" key="6">
    <source>
        <dbReference type="RuleBase" id="RU003693"/>
    </source>
</evidence>
<dbReference type="InterPro" id="IPR015422">
    <property type="entry name" value="PyrdxlP-dep_Trfase_small"/>
</dbReference>
<dbReference type="OrthoDB" id="9807157at2"/>
<evidence type="ECO:0000256" key="5">
    <source>
        <dbReference type="ARBA" id="ARBA00022898"/>
    </source>
</evidence>
<organism evidence="8 9">
    <name type="scientific">Zeaxanthinibacter enoshimensis</name>
    <dbReference type="NCBI Taxonomy" id="392009"/>
    <lineage>
        <taxon>Bacteria</taxon>
        <taxon>Pseudomonadati</taxon>
        <taxon>Bacteroidota</taxon>
        <taxon>Flavobacteriia</taxon>
        <taxon>Flavobacteriales</taxon>
        <taxon>Flavobacteriaceae</taxon>
        <taxon>Zeaxanthinibacter</taxon>
    </lineage>
</organism>
<accession>A0A4R6TPS8</accession>
<comment type="pathway">
    <text evidence="2">Lipid metabolism.</text>
</comment>
<dbReference type="GO" id="GO:0016740">
    <property type="term" value="F:transferase activity"/>
    <property type="evidence" value="ECO:0007669"/>
    <property type="project" value="UniProtKB-KW"/>
</dbReference>
<dbReference type="RefSeq" id="WP_133643157.1">
    <property type="nucleotide sequence ID" value="NZ_SNYI01000001.1"/>
</dbReference>
<evidence type="ECO:0000256" key="3">
    <source>
        <dbReference type="ARBA" id="ARBA00010008"/>
    </source>
</evidence>
<dbReference type="InterPro" id="IPR001917">
    <property type="entry name" value="Aminotrans_II_pyridoxalP_BS"/>
</dbReference>
<dbReference type="PANTHER" id="PTHR13693">
    <property type="entry name" value="CLASS II AMINOTRANSFERASE/8-AMINO-7-OXONONANOATE SYNTHASE"/>
    <property type="match status" value="1"/>
</dbReference>
<dbReference type="EMBL" id="SNYI01000001">
    <property type="protein sequence ID" value="TDQ33150.1"/>
    <property type="molecule type" value="Genomic_DNA"/>
</dbReference>
<reference evidence="8 9" key="1">
    <citation type="submission" date="2019-03" db="EMBL/GenBank/DDBJ databases">
        <title>Genomic Encyclopedia of Archaeal and Bacterial Type Strains, Phase II (KMG-II): from individual species to whole genera.</title>
        <authorList>
            <person name="Goeker M."/>
        </authorList>
    </citation>
    <scope>NUCLEOTIDE SEQUENCE [LARGE SCALE GENOMIC DNA]</scope>
    <source>
        <strain evidence="8 9">DSM 18435</strain>
    </source>
</reference>
<dbReference type="InterPro" id="IPR015421">
    <property type="entry name" value="PyrdxlP-dep_Trfase_major"/>
</dbReference>
<dbReference type="Gene3D" id="3.40.640.10">
    <property type="entry name" value="Type I PLP-dependent aspartate aminotransferase-like (Major domain)"/>
    <property type="match status" value="1"/>
</dbReference>
<evidence type="ECO:0000259" key="7">
    <source>
        <dbReference type="Pfam" id="PF00155"/>
    </source>
</evidence>
<comment type="similarity">
    <text evidence="3">Belongs to the class-II pyridoxal-phosphate-dependent aminotransferase family. BioF subfamily.</text>
</comment>
<comment type="caution">
    <text evidence="8">The sequence shown here is derived from an EMBL/GenBank/DDBJ whole genome shotgun (WGS) entry which is preliminary data.</text>
</comment>
<dbReference type="Gene3D" id="3.90.1150.10">
    <property type="entry name" value="Aspartate Aminotransferase, domain 1"/>
    <property type="match status" value="1"/>
</dbReference>
<dbReference type="PROSITE" id="PS00599">
    <property type="entry name" value="AA_TRANSFER_CLASS_2"/>
    <property type="match status" value="1"/>
</dbReference>
<dbReference type="GO" id="GO:0030170">
    <property type="term" value="F:pyridoxal phosphate binding"/>
    <property type="evidence" value="ECO:0007669"/>
    <property type="project" value="InterPro"/>
</dbReference>
<proteinExistence type="inferred from homology"/>
<evidence type="ECO:0000313" key="8">
    <source>
        <dbReference type="EMBL" id="TDQ33150.1"/>
    </source>
</evidence>
<dbReference type="InterPro" id="IPR050087">
    <property type="entry name" value="AON_synthase_class-II"/>
</dbReference>
<dbReference type="SUPFAM" id="SSF53383">
    <property type="entry name" value="PLP-dependent transferases"/>
    <property type="match status" value="1"/>
</dbReference>
<keyword evidence="5 6" id="KW-0663">Pyridoxal phosphate</keyword>
<dbReference type="InterPro" id="IPR004839">
    <property type="entry name" value="Aminotransferase_I/II_large"/>
</dbReference>
<dbReference type="Pfam" id="PF00155">
    <property type="entry name" value="Aminotran_1_2"/>
    <property type="match status" value="1"/>
</dbReference>
<dbReference type="Proteomes" id="UP000295468">
    <property type="component" value="Unassembled WGS sequence"/>
</dbReference>
<keyword evidence="9" id="KW-1185">Reference proteome</keyword>
<feature type="domain" description="Aminotransferase class I/classII large" evidence="7">
    <location>
        <begin position="32"/>
        <end position="384"/>
    </location>
</feature>
<dbReference type="AlphaFoldDB" id="A0A4R6TPS8"/>
<evidence type="ECO:0000313" key="9">
    <source>
        <dbReference type="Proteomes" id="UP000295468"/>
    </source>
</evidence>